<sequence length="53" mass="6035">MSVLIFTIFIFTAMFWDPRSSTRRPLLKTLGEKKAPKMCGIESSACKTFLSFT</sequence>
<protein>
    <submittedName>
        <fullName evidence="2">Uncharacterized protein</fullName>
    </submittedName>
</protein>
<keyword evidence="1" id="KW-0732">Signal</keyword>
<feature type="chain" id="PRO_5002434161" evidence="1">
    <location>
        <begin position="22"/>
        <end position="53"/>
    </location>
</feature>
<dbReference type="EMBL" id="GBXM01025011">
    <property type="protein sequence ID" value="JAH83566.1"/>
    <property type="molecule type" value="Transcribed_RNA"/>
</dbReference>
<organism evidence="2">
    <name type="scientific">Anguilla anguilla</name>
    <name type="common">European freshwater eel</name>
    <name type="synonym">Muraena anguilla</name>
    <dbReference type="NCBI Taxonomy" id="7936"/>
    <lineage>
        <taxon>Eukaryota</taxon>
        <taxon>Metazoa</taxon>
        <taxon>Chordata</taxon>
        <taxon>Craniata</taxon>
        <taxon>Vertebrata</taxon>
        <taxon>Euteleostomi</taxon>
        <taxon>Actinopterygii</taxon>
        <taxon>Neopterygii</taxon>
        <taxon>Teleostei</taxon>
        <taxon>Anguilliformes</taxon>
        <taxon>Anguillidae</taxon>
        <taxon>Anguilla</taxon>
    </lineage>
</organism>
<dbReference type="AlphaFoldDB" id="A0A0E9VZR2"/>
<evidence type="ECO:0000313" key="2">
    <source>
        <dbReference type="EMBL" id="JAH83566.1"/>
    </source>
</evidence>
<name>A0A0E9VZR2_ANGAN</name>
<reference evidence="2" key="1">
    <citation type="submission" date="2014-11" db="EMBL/GenBank/DDBJ databases">
        <authorList>
            <person name="Amaro Gonzalez C."/>
        </authorList>
    </citation>
    <scope>NUCLEOTIDE SEQUENCE</scope>
</reference>
<reference evidence="2" key="2">
    <citation type="journal article" date="2015" name="Fish Shellfish Immunol.">
        <title>Early steps in the European eel (Anguilla anguilla)-Vibrio vulnificus interaction in the gills: Role of the RtxA13 toxin.</title>
        <authorList>
            <person name="Callol A."/>
            <person name="Pajuelo D."/>
            <person name="Ebbesson L."/>
            <person name="Teles M."/>
            <person name="MacKenzie S."/>
            <person name="Amaro C."/>
        </authorList>
    </citation>
    <scope>NUCLEOTIDE SEQUENCE</scope>
</reference>
<accession>A0A0E9VZR2</accession>
<evidence type="ECO:0000256" key="1">
    <source>
        <dbReference type="SAM" id="SignalP"/>
    </source>
</evidence>
<feature type="signal peptide" evidence="1">
    <location>
        <begin position="1"/>
        <end position="21"/>
    </location>
</feature>
<proteinExistence type="predicted"/>